<evidence type="ECO:0000259" key="1">
    <source>
        <dbReference type="Pfam" id="PF12680"/>
    </source>
</evidence>
<evidence type="ECO:0000313" key="3">
    <source>
        <dbReference type="Proteomes" id="UP000192796"/>
    </source>
</evidence>
<protein>
    <recommendedName>
        <fullName evidence="1">SnoaL-like domain-containing protein</fullName>
    </recommendedName>
</protein>
<proteinExistence type="predicted"/>
<gene>
    <name evidence="2" type="ORF">A3860_23020</name>
</gene>
<comment type="caution">
    <text evidence="2">The sequence shown here is derived from an EMBL/GenBank/DDBJ whole genome shotgun (WGS) entry which is preliminary data.</text>
</comment>
<dbReference type="InterPro" id="IPR032710">
    <property type="entry name" value="NTF2-like_dom_sf"/>
</dbReference>
<dbReference type="Proteomes" id="UP000192796">
    <property type="component" value="Unassembled WGS sequence"/>
</dbReference>
<name>A0A1V9FZP5_9BACT</name>
<dbReference type="SUPFAM" id="SSF54427">
    <property type="entry name" value="NTF2-like"/>
    <property type="match status" value="1"/>
</dbReference>
<dbReference type="Gene3D" id="3.10.450.50">
    <property type="match status" value="1"/>
</dbReference>
<feature type="domain" description="SnoaL-like" evidence="1">
    <location>
        <begin position="7"/>
        <end position="104"/>
    </location>
</feature>
<organism evidence="2 3">
    <name type="scientific">Niastella vici</name>
    <dbReference type="NCBI Taxonomy" id="1703345"/>
    <lineage>
        <taxon>Bacteria</taxon>
        <taxon>Pseudomonadati</taxon>
        <taxon>Bacteroidota</taxon>
        <taxon>Chitinophagia</taxon>
        <taxon>Chitinophagales</taxon>
        <taxon>Chitinophagaceae</taxon>
        <taxon>Niastella</taxon>
    </lineage>
</organism>
<dbReference type="RefSeq" id="WP_081147475.1">
    <property type="nucleotide sequence ID" value="NZ_LVYD01000044.1"/>
</dbReference>
<dbReference type="Pfam" id="PF12680">
    <property type="entry name" value="SnoaL_2"/>
    <property type="match status" value="1"/>
</dbReference>
<dbReference type="InterPro" id="IPR037401">
    <property type="entry name" value="SnoaL-like"/>
</dbReference>
<evidence type="ECO:0000313" key="2">
    <source>
        <dbReference type="EMBL" id="OQP63813.1"/>
    </source>
</evidence>
<dbReference type="STRING" id="1703345.A3860_23020"/>
<dbReference type="OrthoDB" id="1115105at2"/>
<dbReference type="AlphaFoldDB" id="A0A1V9FZP5"/>
<dbReference type="EMBL" id="LVYD01000044">
    <property type="protein sequence ID" value="OQP63813.1"/>
    <property type="molecule type" value="Genomic_DNA"/>
</dbReference>
<sequence>MDIEKFVQNLLSVSNAYDTDNYLKMWHQDAILNDPSVGRIFKGHTGIRQYFEDYFIGYKTKTRLIRLIIINDNTAHLDVEFTGKFPEGKIGGLFELTFKDGKIAMAKADLT</sequence>
<reference evidence="2 3" key="1">
    <citation type="submission" date="2016-03" db="EMBL/GenBank/DDBJ databases">
        <title>Niastella vici sp. nov., isolated from farmland soil.</title>
        <authorList>
            <person name="Chen L."/>
            <person name="Wang D."/>
            <person name="Yang S."/>
            <person name="Wang G."/>
        </authorList>
    </citation>
    <scope>NUCLEOTIDE SEQUENCE [LARGE SCALE GENOMIC DNA]</scope>
    <source>
        <strain evidence="2 3">DJ57</strain>
    </source>
</reference>
<accession>A0A1V9FZP5</accession>
<keyword evidence="3" id="KW-1185">Reference proteome</keyword>